<evidence type="ECO:0000256" key="1">
    <source>
        <dbReference type="SAM" id="Phobius"/>
    </source>
</evidence>
<feature type="transmembrane region" description="Helical" evidence="1">
    <location>
        <begin position="97"/>
        <end position="121"/>
    </location>
</feature>
<evidence type="ECO:0000313" key="2">
    <source>
        <dbReference type="EMBL" id="SVB71811.1"/>
    </source>
</evidence>
<keyword evidence="1" id="KW-0472">Membrane</keyword>
<keyword evidence="1" id="KW-0812">Transmembrane</keyword>
<proteinExistence type="predicted"/>
<dbReference type="AlphaFoldDB" id="A0A382GCA1"/>
<sequence>VGFLIGMATGALVALLMSVVTTENVMSAGWSALLTVIGTPLASAFIINYGAKIIINYGKKELEFAKPRLTQLIPVAFLTLFIPVFGMLMGTPNEVNYLIMIIGGALGGAFWITPFVLWNIFRSVLLLRKHGGKTSAELKAAGK</sequence>
<keyword evidence="1" id="KW-1133">Transmembrane helix</keyword>
<feature type="transmembrane region" description="Helical" evidence="1">
    <location>
        <begin position="72"/>
        <end position="91"/>
    </location>
</feature>
<feature type="non-terminal residue" evidence="2">
    <location>
        <position position="1"/>
    </location>
</feature>
<dbReference type="EMBL" id="UINC01054289">
    <property type="protein sequence ID" value="SVB71811.1"/>
    <property type="molecule type" value="Genomic_DNA"/>
</dbReference>
<feature type="transmembrane region" description="Helical" evidence="1">
    <location>
        <begin position="28"/>
        <end position="51"/>
    </location>
</feature>
<organism evidence="2">
    <name type="scientific">marine metagenome</name>
    <dbReference type="NCBI Taxonomy" id="408172"/>
    <lineage>
        <taxon>unclassified sequences</taxon>
        <taxon>metagenomes</taxon>
        <taxon>ecological metagenomes</taxon>
    </lineage>
</organism>
<name>A0A382GCA1_9ZZZZ</name>
<reference evidence="2" key="1">
    <citation type="submission" date="2018-05" db="EMBL/GenBank/DDBJ databases">
        <authorList>
            <person name="Lanie J.A."/>
            <person name="Ng W.-L."/>
            <person name="Kazmierczak K.M."/>
            <person name="Andrzejewski T.M."/>
            <person name="Davidsen T.M."/>
            <person name="Wayne K.J."/>
            <person name="Tettelin H."/>
            <person name="Glass J.I."/>
            <person name="Rusch D."/>
            <person name="Podicherti R."/>
            <person name="Tsui H.-C.T."/>
            <person name="Winkler M.E."/>
        </authorList>
    </citation>
    <scope>NUCLEOTIDE SEQUENCE</scope>
</reference>
<protein>
    <submittedName>
        <fullName evidence="2">Uncharacterized protein</fullName>
    </submittedName>
</protein>
<gene>
    <name evidence="2" type="ORF">METZ01_LOCUS224665</name>
</gene>
<accession>A0A382GCA1</accession>